<feature type="domain" description="Alpha-carbonic anhydrase" evidence="2">
    <location>
        <begin position="4"/>
        <end position="131"/>
    </location>
</feature>
<sequence>MSQHHWGKESGLNGPGCWHKAFLITHGKQQSPVEIQHSKMQYDGSLKPPKFSDPSTAKRIVNNGHSFKVKFDDSTDRSCLGKEEHWHAGACSGCGEETLLAVPRQKSVLIDQSTDQERSNTSPLIIAPWKN</sequence>
<dbReference type="InterPro" id="IPR036398">
    <property type="entry name" value="CA_dom_sf"/>
</dbReference>
<dbReference type="Gene3D" id="3.10.200.10">
    <property type="entry name" value="Alpha carbonic anhydrase"/>
    <property type="match status" value="1"/>
</dbReference>
<evidence type="ECO:0000313" key="3">
    <source>
        <dbReference type="Ensembl" id="ENSVURP00010018854.1"/>
    </source>
</evidence>
<protein>
    <recommendedName>
        <fullName evidence="2">Alpha-carbonic anhydrase domain-containing protein</fullName>
    </recommendedName>
</protein>
<reference evidence="3" key="3">
    <citation type="submission" date="2025-09" db="UniProtKB">
        <authorList>
            <consortium name="Ensembl"/>
        </authorList>
    </citation>
    <scope>IDENTIFICATION</scope>
</reference>
<reference evidence="4" key="1">
    <citation type="submission" date="2018-12" db="EMBL/GenBank/DDBJ databases">
        <authorList>
            <person name="Yazar S."/>
        </authorList>
    </citation>
    <scope>NUCLEOTIDE SEQUENCE [LARGE SCALE GENOMIC DNA]</scope>
</reference>
<dbReference type="GeneTree" id="ENSGT00940000160385"/>
<dbReference type="SUPFAM" id="SSF51069">
    <property type="entry name" value="Carbonic anhydrase"/>
    <property type="match status" value="1"/>
</dbReference>
<dbReference type="PROSITE" id="PS51144">
    <property type="entry name" value="ALPHA_CA_2"/>
    <property type="match status" value="1"/>
</dbReference>
<feature type="region of interest" description="Disordered" evidence="1">
    <location>
        <begin position="111"/>
        <end position="131"/>
    </location>
</feature>
<accession>A0A4X2L2D0</accession>
<dbReference type="Ensembl" id="ENSVURT00010021438.1">
    <property type="protein sequence ID" value="ENSVURP00010018854.1"/>
    <property type="gene ID" value="ENSVURG00010014355.1"/>
</dbReference>
<dbReference type="Pfam" id="PF00194">
    <property type="entry name" value="Carb_anhydrase"/>
    <property type="match status" value="1"/>
</dbReference>
<name>A0A4X2L2D0_VOMUR</name>
<dbReference type="InterPro" id="IPR001148">
    <property type="entry name" value="CA_dom"/>
</dbReference>
<dbReference type="Proteomes" id="UP000314987">
    <property type="component" value="Unassembled WGS sequence"/>
</dbReference>
<evidence type="ECO:0000313" key="4">
    <source>
        <dbReference type="Proteomes" id="UP000314987"/>
    </source>
</evidence>
<dbReference type="AlphaFoldDB" id="A0A4X2L2D0"/>
<organism evidence="3 4">
    <name type="scientific">Vombatus ursinus</name>
    <name type="common">Common wombat</name>
    <dbReference type="NCBI Taxonomy" id="29139"/>
    <lineage>
        <taxon>Eukaryota</taxon>
        <taxon>Metazoa</taxon>
        <taxon>Chordata</taxon>
        <taxon>Craniata</taxon>
        <taxon>Vertebrata</taxon>
        <taxon>Euteleostomi</taxon>
        <taxon>Mammalia</taxon>
        <taxon>Metatheria</taxon>
        <taxon>Diprotodontia</taxon>
        <taxon>Vombatidae</taxon>
        <taxon>Vombatus</taxon>
    </lineage>
</organism>
<keyword evidence="4" id="KW-1185">Reference proteome</keyword>
<evidence type="ECO:0000256" key="1">
    <source>
        <dbReference type="SAM" id="MobiDB-lite"/>
    </source>
</evidence>
<reference evidence="3" key="2">
    <citation type="submission" date="2025-08" db="UniProtKB">
        <authorList>
            <consortium name="Ensembl"/>
        </authorList>
    </citation>
    <scope>IDENTIFICATION</scope>
</reference>
<dbReference type="STRING" id="29139.ENSVURP00010018854"/>
<proteinExistence type="predicted"/>
<evidence type="ECO:0000259" key="2">
    <source>
        <dbReference type="PROSITE" id="PS51144"/>
    </source>
</evidence>